<evidence type="ECO:0000256" key="1">
    <source>
        <dbReference type="SAM" id="MobiDB-lite"/>
    </source>
</evidence>
<dbReference type="EMBL" id="JBAHYK010002471">
    <property type="protein sequence ID" value="KAL0565000.1"/>
    <property type="molecule type" value="Genomic_DNA"/>
</dbReference>
<comment type="caution">
    <text evidence="3">The sequence shown here is derived from an EMBL/GenBank/DDBJ whole genome shotgun (WGS) entry which is preliminary data.</text>
</comment>
<reference evidence="3 4" key="1">
    <citation type="submission" date="2024-02" db="EMBL/GenBank/DDBJ databases">
        <title>A draft genome for the cacao thread blight pathogen Marasmius crinis-equi.</title>
        <authorList>
            <person name="Cohen S.P."/>
            <person name="Baruah I.K."/>
            <person name="Amoako-Attah I."/>
            <person name="Bukari Y."/>
            <person name="Meinhardt L.W."/>
            <person name="Bailey B.A."/>
        </authorList>
    </citation>
    <scope>NUCLEOTIDE SEQUENCE [LARGE SCALE GENOMIC DNA]</scope>
    <source>
        <strain evidence="3 4">GH-76</strain>
    </source>
</reference>
<evidence type="ECO:0000313" key="3">
    <source>
        <dbReference type="EMBL" id="KAL0565000.1"/>
    </source>
</evidence>
<dbReference type="PROSITE" id="PS50181">
    <property type="entry name" value="FBOX"/>
    <property type="match status" value="1"/>
</dbReference>
<proteinExistence type="predicted"/>
<feature type="region of interest" description="Disordered" evidence="1">
    <location>
        <begin position="1"/>
        <end position="71"/>
    </location>
</feature>
<dbReference type="InterPro" id="IPR036047">
    <property type="entry name" value="F-box-like_dom_sf"/>
</dbReference>
<organism evidence="3 4">
    <name type="scientific">Marasmius crinis-equi</name>
    <dbReference type="NCBI Taxonomy" id="585013"/>
    <lineage>
        <taxon>Eukaryota</taxon>
        <taxon>Fungi</taxon>
        <taxon>Dikarya</taxon>
        <taxon>Basidiomycota</taxon>
        <taxon>Agaricomycotina</taxon>
        <taxon>Agaricomycetes</taxon>
        <taxon>Agaricomycetidae</taxon>
        <taxon>Agaricales</taxon>
        <taxon>Marasmiineae</taxon>
        <taxon>Marasmiaceae</taxon>
        <taxon>Marasmius</taxon>
    </lineage>
</organism>
<gene>
    <name evidence="3" type="ORF">V5O48_017034</name>
</gene>
<dbReference type="Proteomes" id="UP001465976">
    <property type="component" value="Unassembled WGS sequence"/>
</dbReference>
<evidence type="ECO:0000259" key="2">
    <source>
        <dbReference type="PROSITE" id="PS50181"/>
    </source>
</evidence>
<accession>A0ABR3EQ36</accession>
<sequence>MARRRSARLQEAQDKTSTGIKRDQANTQLQDLEANIPSTKKVNVSRDDQVGGLVVGPPDRAGGDTRLDEEDESIDANDKGFLNDMPPEIFQEVTAYLGPDDILCLARLNRVLRNLLMSKSARFIWRTSFQNFLPSIPPLPADLNELQMLGVFSHSTLRFTDLSGLSPVSETFEKLISCVPSYMIFDEIIHQYKYVYAIGWTLELYKEYRELSQDRKNAWLKEKRDVLQNLYEVGTQDILTFHSHVLNTRNSMKELVYNGATRG</sequence>
<evidence type="ECO:0000313" key="4">
    <source>
        <dbReference type="Proteomes" id="UP001465976"/>
    </source>
</evidence>
<keyword evidence="4" id="KW-1185">Reference proteome</keyword>
<feature type="compositionally biased region" description="Polar residues" evidence="1">
    <location>
        <begin position="15"/>
        <end position="42"/>
    </location>
</feature>
<protein>
    <recommendedName>
        <fullName evidence="2">F-box domain-containing protein</fullName>
    </recommendedName>
</protein>
<dbReference type="SUPFAM" id="SSF81383">
    <property type="entry name" value="F-box domain"/>
    <property type="match status" value="1"/>
</dbReference>
<name>A0ABR3EQ36_9AGAR</name>
<feature type="domain" description="F-box" evidence="2">
    <location>
        <begin position="79"/>
        <end position="128"/>
    </location>
</feature>
<dbReference type="InterPro" id="IPR001810">
    <property type="entry name" value="F-box_dom"/>
</dbReference>